<proteinExistence type="predicted"/>
<gene>
    <name evidence="1" type="ORF">N780_14185</name>
</gene>
<sequence>MEQQRLERKMERYIEIVSQLKSKLKWSVSNNQTYMMIASMYIVNEKEFDMDRFLDISEYIKDEVGLFSTLKSQTRFTTAAMLDIHFDTPKEMFHKYLEVYEAFVDQRFQRGVFTYIAAMVHFLKHKELNLPLVQRARSIYKGMRVEHPFLTTNMDYPLSVLLGEVDKEEDALINYVEAFYAHLNENGFTKGNQLQFLSHILALPSEESEKVLVERVQKVKSTFVDFRLKGKQAYYPEMGMLSLIENGATHVSTVKQLSSKLDKEKLFKWYPDMNVKITTNIVVSEITEDTNVSETNLYTAIEAIVQAQQAAMVAVLASSSAVVAGGGDGS</sequence>
<dbReference type="AlphaFoldDB" id="A0A0A2V149"/>
<dbReference type="EMBL" id="AVBG01000002">
    <property type="protein sequence ID" value="KGP92536.1"/>
    <property type="molecule type" value="Genomic_DNA"/>
</dbReference>
<dbReference type="OrthoDB" id="1778393at2"/>
<accession>A0A0A2V149</accession>
<dbReference type="eggNOG" id="ENOG502Z8IC">
    <property type="taxonomic scope" value="Bacteria"/>
</dbReference>
<name>A0A0A2V149_9BACI</name>
<organism evidence="1 2">
    <name type="scientific">Pontibacillus chungwhensis BH030062</name>
    <dbReference type="NCBI Taxonomy" id="1385513"/>
    <lineage>
        <taxon>Bacteria</taxon>
        <taxon>Bacillati</taxon>
        <taxon>Bacillota</taxon>
        <taxon>Bacilli</taxon>
        <taxon>Bacillales</taxon>
        <taxon>Bacillaceae</taxon>
        <taxon>Pontibacillus</taxon>
    </lineage>
</organism>
<comment type="caution">
    <text evidence="1">The sequence shown here is derived from an EMBL/GenBank/DDBJ whole genome shotgun (WGS) entry which is preliminary data.</text>
</comment>
<dbReference type="InterPro" id="IPR025062">
    <property type="entry name" value="DUF4003"/>
</dbReference>
<protein>
    <recommendedName>
        <fullName evidence="3">DUF4003 domain-containing protein</fullName>
    </recommendedName>
</protein>
<evidence type="ECO:0000313" key="2">
    <source>
        <dbReference type="Proteomes" id="UP000030153"/>
    </source>
</evidence>
<dbReference type="Proteomes" id="UP000030153">
    <property type="component" value="Unassembled WGS sequence"/>
</dbReference>
<dbReference type="RefSeq" id="WP_036780187.1">
    <property type="nucleotide sequence ID" value="NZ_AVBG01000002.1"/>
</dbReference>
<evidence type="ECO:0008006" key="3">
    <source>
        <dbReference type="Google" id="ProtNLM"/>
    </source>
</evidence>
<reference evidence="1 2" key="1">
    <citation type="submission" date="2013-08" db="EMBL/GenBank/DDBJ databases">
        <title>Genome of Pontibacillus chungwhensis.</title>
        <authorList>
            <person name="Wang Q."/>
            <person name="Wang G."/>
        </authorList>
    </citation>
    <scope>NUCLEOTIDE SEQUENCE [LARGE SCALE GENOMIC DNA]</scope>
    <source>
        <strain evidence="1 2">BH030062</strain>
    </source>
</reference>
<evidence type="ECO:0000313" key="1">
    <source>
        <dbReference type="EMBL" id="KGP92536.1"/>
    </source>
</evidence>
<keyword evidence="2" id="KW-1185">Reference proteome</keyword>
<dbReference type="STRING" id="1385513.N780_14185"/>
<dbReference type="Pfam" id="PF13170">
    <property type="entry name" value="DUF4003"/>
    <property type="match status" value="1"/>
</dbReference>